<dbReference type="SUPFAM" id="SSF52518">
    <property type="entry name" value="Thiamin diphosphate-binding fold (THDP-binding)"/>
    <property type="match status" value="2"/>
</dbReference>
<evidence type="ECO:0000256" key="2">
    <source>
        <dbReference type="ARBA" id="ARBA00023052"/>
    </source>
</evidence>
<dbReference type="EC" id="2.2.1.6" evidence="7"/>
<dbReference type="FunFam" id="3.40.50.970:FF:000007">
    <property type="entry name" value="Acetolactate synthase"/>
    <property type="match status" value="1"/>
</dbReference>
<dbReference type="AlphaFoldDB" id="A0A6M4HDD6"/>
<keyword evidence="8" id="KW-1185">Reference proteome</keyword>
<gene>
    <name evidence="7" type="primary">ilvG</name>
    <name evidence="7" type="ORF">DSM104440_02825</name>
</gene>
<dbReference type="CDD" id="cd00568">
    <property type="entry name" value="TPP_enzymes"/>
    <property type="match status" value="1"/>
</dbReference>
<evidence type="ECO:0000259" key="4">
    <source>
        <dbReference type="Pfam" id="PF00205"/>
    </source>
</evidence>
<evidence type="ECO:0000256" key="1">
    <source>
        <dbReference type="ARBA" id="ARBA00007812"/>
    </source>
</evidence>
<dbReference type="InterPro" id="IPR029061">
    <property type="entry name" value="THDP-binding"/>
</dbReference>
<feature type="domain" description="Thiamine pyrophosphate enzyme TPP-binding" evidence="5">
    <location>
        <begin position="387"/>
        <end position="532"/>
    </location>
</feature>
<dbReference type="PANTHER" id="PTHR18968:SF120">
    <property type="entry name" value="ACETOLACTATE SYNTHASE LARGE SUBUNIT"/>
    <property type="match status" value="1"/>
</dbReference>
<proteinExistence type="inferred from homology"/>
<dbReference type="GO" id="GO:0009097">
    <property type="term" value="P:isoleucine biosynthetic process"/>
    <property type="evidence" value="ECO:0007669"/>
    <property type="project" value="TreeGrafter"/>
</dbReference>
<dbReference type="Pfam" id="PF02775">
    <property type="entry name" value="TPP_enzyme_C"/>
    <property type="match status" value="1"/>
</dbReference>
<dbReference type="GO" id="GO:0003984">
    <property type="term" value="F:acetolactate synthase activity"/>
    <property type="evidence" value="ECO:0007669"/>
    <property type="project" value="UniProtKB-EC"/>
</dbReference>
<comment type="similarity">
    <text evidence="1 3">Belongs to the TPP enzyme family.</text>
</comment>
<sequence>MIAPREGGRILVEQLMLHGADLAFSVPGESFLSVLDAFYEHREKFKLVTCRHEAGASNMAEAYGKLTGKPGICLVTRMPGAAQAAIGVHTAFQDSTPMILFIGDVGSDFRHREAFQEVDFAAMFAPAAKWAARIDSVERIPEYIARAWNVATSGRRGPVVLALPEDMLSQSATVADARPVKAPEAHPGTGDMNRLREMLAAARRPLAIVGGSGWSRQACEDFAKFAHANKLPVGADFRYQDLFDNRDPNYVGDVGIGINPVLANRVRMADLLLVVGARLGEMTTSGYTLLSSPVPKQKLVHVYPDAAELGRVYQPELAIVSDAGPFALAASAMAPLDSSAWASETSGARADYEAWIAKKEMPGRLQMWSVVEHLDKVMPEDTIYTNGAGNFSVWLHRFHRYTGFRTQLAPTSGAMGYGVPAAIGAKIAEPKRAVVCFSGDGDFLMTGQELATAVQYDAAVIILVINNGMYGTIRMHQEKHYPGRVVGTDLVNPHFAAFARAFGAVGEIVEETAQFAPALERAIASGKPAVIELRIDPQAITPNATLDGLRAAAAKKT</sequence>
<dbReference type="GO" id="GO:0000287">
    <property type="term" value="F:magnesium ion binding"/>
    <property type="evidence" value="ECO:0007669"/>
    <property type="project" value="InterPro"/>
</dbReference>
<evidence type="ECO:0000313" key="8">
    <source>
        <dbReference type="Proteomes" id="UP000503096"/>
    </source>
</evidence>
<evidence type="ECO:0000256" key="3">
    <source>
        <dbReference type="RuleBase" id="RU362132"/>
    </source>
</evidence>
<dbReference type="Gene3D" id="3.40.50.970">
    <property type="match status" value="2"/>
</dbReference>
<evidence type="ECO:0000313" key="7">
    <source>
        <dbReference type="EMBL" id="QJR15997.1"/>
    </source>
</evidence>
<dbReference type="GO" id="GO:0050660">
    <property type="term" value="F:flavin adenine dinucleotide binding"/>
    <property type="evidence" value="ECO:0007669"/>
    <property type="project" value="TreeGrafter"/>
</dbReference>
<reference evidence="7 8" key="1">
    <citation type="submission" date="2020-04" db="EMBL/GenBank/DDBJ databases">
        <title>Usitatibacter rugosus gen. nov., sp. nov. and Usitatibacter palustris sp. nov., novel members of Usitatibacteraceae fam. nov. within the order Nitrosomonadales isolated from soil.</title>
        <authorList>
            <person name="Huber K.J."/>
            <person name="Neumann-Schaal M."/>
            <person name="Geppert A."/>
            <person name="Luckner M."/>
            <person name="Wanner G."/>
            <person name="Overmann J."/>
        </authorList>
    </citation>
    <scope>NUCLEOTIDE SEQUENCE [LARGE SCALE GENOMIC DNA]</scope>
    <source>
        <strain evidence="7 8">Swamp67</strain>
    </source>
</reference>
<dbReference type="InterPro" id="IPR029035">
    <property type="entry name" value="DHS-like_NAD/FAD-binding_dom"/>
</dbReference>
<dbReference type="InterPro" id="IPR045229">
    <property type="entry name" value="TPP_enz"/>
</dbReference>
<dbReference type="GO" id="GO:0009099">
    <property type="term" value="P:L-valine biosynthetic process"/>
    <property type="evidence" value="ECO:0007669"/>
    <property type="project" value="TreeGrafter"/>
</dbReference>
<dbReference type="CDD" id="cd07035">
    <property type="entry name" value="TPP_PYR_POX_like"/>
    <property type="match status" value="1"/>
</dbReference>
<evidence type="ECO:0000259" key="5">
    <source>
        <dbReference type="Pfam" id="PF02775"/>
    </source>
</evidence>
<dbReference type="PANTHER" id="PTHR18968">
    <property type="entry name" value="THIAMINE PYROPHOSPHATE ENZYMES"/>
    <property type="match status" value="1"/>
</dbReference>
<feature type="domain" description="Thiamine pyrophosphate enzyme N-terminal TPP-binding" evidence="6">
    <location>
        <begin position="6"/>
        <end position="123"/>
    </location>
</feature>
<name>A0A6M4HDD6_9PROT</name>
<keyword evidence="2 3" id="KW-0786">Thiamine pyrophosphate</keyword>
<protein>
    <submittedName>
        <fullName evidence="7">Acetolactate synthase isozyme 2 large subunit</fullName>
        <ecNumber evidence="7">2.2.1.6</ecNumber>
    </submittedName>
</protein>
<dbReference type="GO" id="GO:0030976">
    <property type="term" value="F:thiamine pyrophosphate binding"/>
    <property type="evidence" value="ECO:0007669"/>
    <property type="project" value="InterPro"/>
</dbReference>
<feature type="domain" description="Thiamine pyrophosphate enzyme central" evidence="4">
    <location>
        <begin position="193"/>
        <end position="326"/>
    </location>
</feature>
<dbReference type="RefSeq" id="WP_246212007.1">
    <property type="nucleotide sequence ID" value="NZ_CP053073.1"/>
</dbReference>
<dbReference type="InterPro" id="IPR012001">
    <property type="entry name" value="Thiamin_PyroP_enz_TPP-bd_dom"/>
</dbReference>
<dbReference type="EMBL" id="CP053073">
    <property type="protein sequence ID" value="QJR15997.1"/>
    <property type="molecule type" value="Genomic_DNA"/>
</dbReference>
<dbReference type="Proteomes" id="UP000503096">
    <property type="component" value="Chromosome"/>
</dbReference>
<dbReference type="GO" id="GO:0005948">
    <property type="term" value="C:acetolactate synthase complex"/>
    <property type="evidence" value="ECO:0007669"/>
    <property type="project" value="TreeGrafter"/>
</dbReference>
<dbReference type="NCBIfam" id="NF006052">
    <property type="entry name" value="PRK08199.1"/>
    <property type="match status" value="1"/>
</dbReference>
<dbReference type="Gene3D" id="3.40.50.1220">
    <property type="entry name" value="TPP-binding domain"/>
    <property type="match status" value="1"/>
</dbReference>
<evidence type="ECO:0000259" key="6">
    <source>
        <dbReference type="Pfam" id="PF02776"/>
    </source>
</evidence>
<organism evidence="7 8">
    <name type="scientific">Usitatibacter palustris</name>
    <dbReference type="NCBI Taxonomy" id="2732487"/>
    <lineage>
        <taxon>Bacteria</taxon>
        <taxon>Pseudomonadati</taxon>
        <taxon>Pseudomonadota</taxon>
        <taxon>Betaproteobacteria</taxon>
        <taxon>Nitrosomonadales</taxon>
        <taxon>Usitatibacteraceae</taxon>
        <taxon>Usitatibacter</taxon>
    </lineage>
</organism>
<keyword evidence="7" id="KW-0808">Transferase</keyword>
<dbReference type="KEGG" id="upl:DSM104440_02825"/>
<dbReference type="InParanoid" id="A0A6M4HDD6"/>
<dbReference type="Pfam" id="PF00205">
    <property type="entry name" value="TPP_enzyme_M"/>
    <property type="match status" value="1"/>
</dbReference>
<dbReference type="InterPro" id="IPR011766">
    <property type="entry name" value="TPP_enzyme_TPP-bd"/>
</dbReference>
<dbReference type="InterPro" id="IPR012000">
    <property type="entry name" value="Thiamin_PyroP_enz_cen_dom"/>
</dbReference>
<dbReference type="SUPFAM" id="SSF52467">
    <property type="entry name" value="DHS-like NAD/FAD-binding domain"/>
    <property type="match status" value="1"/>
</dbReference>
<accession>A0A6M4HDD6</accession>
<dbReference type="Pfam" id="PF02776">
    <property type="entry name" value="TPP_enzyme_N"/>
    <property type="match status" value="1"/>
</dbReference>